<dbReference type="Pfam" id="PF25601">
    <property type="entry name" value="AAA_lid_14"/>
    <property type="match status" value="1"/>
</dbReference>
<dbReference type="SUPFAM" id="SSF46689">
    <property type="entry name" value="Homeodomain-like"/>
    <property type="match status" value="1"/>
</dbReference>
<dbReference type="AlphaFoldDB" id="A0A1B4XJ68"/>
<dbReference type="PANTHER" id="PTHR32071">
    <property type="entry name" value="TRANSCRIPTIONAL REGULATORY PROTEIN"/>
    <property type="match status" value="1"/>
</dbReference>
<keyword evidence="7" id="KW-0805">Transcription regulation</keyword>
<dbReference type="InterPro" id="IPR002197">
    <property type="entry name" value="HTH_Fis"/>
</dbReference>
<dbReference type="SMART" id="SM00448">
    <property type="entry name" value="REC"/>
    <property type="match status" value="1"/>
</dbReference>
<comment type="subcellular location">
    <subcellularLocation>
        <location evidence="1">Cytoplasm</location>
    </subcellularLocation>
</comment>
<dbReference type="FunFam" id="3.40.50.300:FF:000006">
    <property type="entry name" value="DNA-binding transcriptional regulator NtrC"/>
    <property type="match status" value="1"/>
</dbReference>
<feature type="domain" description="Sigma-54 factor interaction" evidence="12">
    <location>
        <begin position="143"/>
        <end position="372"/>
    </location>
</feature>
<keyword evidence="2" id="KW-0963">Cytoplasm</keyword>
<dbReference type="Gene3D" id="1.10.8.60">
    <property type="match status" value="1"/>
</dbReference>
<name>A0A1B4XJ68_9GAMM</name>
<dbReference type="KEGG" id="slim:SCL_2576"/>
<protein>
    <submittedName>
        <fullName evidence="14">Fis family transcriptional regulator</fullName>
    </submittedName>
</protein>
<dbReference type="InterPro" id="IPR001789">
    <property type="entry name" value="Sig_transdc_resp-reg_receiver"/>
</dbReference>
<dbReference type="Gene3D" id="1.10.10.60">
    <property type="entry name" value="Homeodomain-like"/>
    <property type="match status" value="1"/>
</dbReference>
<dbReference type="EMBL" id="AP014879">
    <property type="protein sequence ID" value="BAV34853.1"/>
    <property type="molecule type" value="Genomic_DNA"/>
</dbReference>
<dbReference type="CDD" id="cd00009">
    <property type="entry name" value="AAA"/>
    <property type="match status" value="1"/>
</dbReference>
<keyword evidence="8" id="KW-0238">DNA-binding</keyword>
<dbReference type="FunFam" id="3.40.50.2300:FF:000018">
    <property type="entry name" value="DNA-binding transcriptional regulator NtrC"/>
    <property type="match status" value="1"/>
</dbReference>
<evidence type="ECO:0000256" key="7">
    <source>
        <dbReference type="ARBA" id="ARBA00023015"/>
    </source>
</evidence>
<dbReference type="GO" id="GO:0005737">
    <property type="term" value="C:cytoplasm"/>
    <property type="evidence" value="ECO:0007669"/>
    <property type="project" value="UniProtKB-SubCell"/>
</dbReference>
<feature type="modified residue" description="4-aspartylphosphate" evidence="11">
    <location>
        <position position="53"/>
    </location>
</feature>
<feature type="domain" description="Response regulatory" evidence="13">
    <location>
        <begin position="4"/>
        <end position="118"/>
    </location>
</feature>
<dbReference type="OrthoDB" id="9804019at2"/>
<dbReference type="InterPro" id="IPR003593">
    <property type="entry name" value="AAA+_ATPase"/>
</dbReference>
<organism evidence="14 15">
    <name type="scientific">Sulfuricaulis limicola</name>
    <dbReference type="NCBI Taxonomy" id="1620215"/>
    <lineage>
        <taxon>Bacteria</taxon>
        <taxon>Pseudomonadati</taxon>
        <taxon>Pseudomonadota</taxon>
        <taxon>Gammaproteobacteria</taxon>
        <taxon>Acidiferrobacterales</taxon>
        <taxon>Acidiferrobacteraceae</taxon>
        <taxon>Sulfuricaulis</taxon>
    </lineage>
</organism>
<dbReference type="Pfam" id="PF02954">
    <property type="entry name" value="HTH_8"/>
    <property type="match status" value="1"/>
</dbReference>
<evidence type="ECO:0000313" key="15">
    <source>
        <dbReference type="Proteomes" id="UP000243180"/>
    </source>
</evidence>
<dbReference type="GO" id="GO:0000160">
    <property type="term" value="P:phosphorelay signal transduction system"/>
    <property type="evidence" value="ECO:0007669"/>
    <property type="project" value="UniProtKB-KW"/>
</dbReference>
<dbReference type="SUPFAM" id="SSF52172">
    <property type="entry name" value="CheY-like"/>
    <property type="match status" value="1"/>
</dbReference>
<dbReference type="GO" id="GO:0006355">
    <property type="term" value="P:regulation of DNA-templated transcription"/>
    <property type="evidence" value="ECO:0007669"/>
    <property type="project" value="InterPro"/>
</dbReference>
<accession>A0A1B4XJ68</accession>
<dbReference type="InterPro" id="IPR002078">
    <property type="entry name" value="Sigma_54_int"/>
</dbReference>
<keyword evidence="9" id="KW-0010">Activator</keyword>
<dbReference type="InParanoid" id="A0A1B4XJ68"/>
<dbReference type="InterPro" id="IPR025662">
    <property type="entry name" value="Sigma_54_int_dom_ATP-bd_1"/>
</dbReference>
<dbReference type="GO" id="GO:0005524">
    <property type="term" value="F:ATP binding"/>
    <property type="evidence" value="ECO:0007669"/>
    <property type="project" value="UniProtKB-KW"/>
</dbReference>
<dbReference type="PROSITE" id="PS50045">
    <property type="entry name" value="SIGMA54_INTERACT_4"/>
    <property type="match status" value="1"/>
</dbReference>
<keyword evidence="15" id="KW-1185">Reference proteome</keyword>
<keyword evidence="3 11" id="KW-0597">Phosphoprotein</keyword>
<dbReference type="Pfam" id="PF00072">
    <property type="entry name" value="Response_reg"/>
    <property type="match status" value="1"/>
</dbReference>
<evidence type="ECO:0000259" key="12">
    <source>
        <dbReference type="PROSITE" id="PS50045"/>
    </source>
</evidence>
<evidence type="ECO:0000256" key="10">
    <source>
        <dbReference type="ARBA" id="ARBA00023163"/>
    </source>
</evidence>
<dbReference type="RefSeq" id="WP_096361552.1">
    <property type="nucleotide sequence ID" value="NZ_AP014879.1"/>
</dbReference>
<keyword evidence="5" id="KW-0067">ATP-binding</keyword>
<dbReference type="Gene3D" id="3.40.50.2300">
    <property type="match status" value="1"/>
</dbReference>
<dbReference type="InterPro" id="IPR011006">
    <property type="entry name" value="CheY-like_superfamily"/>
</dbReference>
<dbReference type="GO" id="GO:0043565">
    <property type="term" value="F:sequence-specific DNA binding"/>
    <property type="evidence" value="ECO:0007669"/>
    <property type="project" value="InterPro"/>
</dbReference>
<dbReference type="InterPro" id="IPR009057">
    <property type="entry name" value="Homeodomain-like_sf"/>
</dbReference>
<evidence type="ECO:0000256" key="2">
    <source>
        <dbReference type="ARBA" id="ARBA00022490"/>
    </source>
</evidence>
<sequence length="463" mass="51181">MKRTVLVVDDEQNMQTVMRMVLESAGHEVLVADSGEAALAQVQNPNLDVVLTDLRMPGMGGEEFVVRCRQSRPDVPVIIITAHGTIRSAVKSIHDGAADYLTKPFEPEQLEIAVHNAIKLRDILRENAQLKAEVSESRGAKRLAGEGRAARQLLEEIQRVAPYKTGVLITGESGTGKELVARTIHELSPRRERPWVALNCSAIPRDLMESELFGYVKGAFTGATQNRAGRVEQAQGGTLFLDEIGDLDAGLQAKLLRVLQEREYSPVGSNQVRAVDVRFIAATNRDLKALVQEGQFREDLLYRLDVYSIVVPPLRHRREDIPLLAQTFLHELAAETDKKITAFTPAALEALEGYDWPGNIRELRNTVERSLLSCQGKTIDVGDLPAAIATPSGVATGEKSALARMGRKNLDHWLEEVERGAILEALAQTKGVQAHAAKKLGISERSLWHRIKKLNIQINRIIH</sequence>
<reference evidence="14 15" key="1">
    <citation type="submission" date="2015-05" db="EMBL/GenBank/DDBJ databases">
        <title>Complete genome sequence of a sulfur-oxidizing gammaproteobacterium strain HA5.</title>
        <authorList>
            <person name="Miura A."/>
            <person name="Kojima H."/>
            <person name="Fukui M."/>
        </authorList>
    </citation>
    <scope>NUCLEOTIDE SEQUENCE [LARGE SCALE GENOMIC DNA]</scope>
    <source>
        <strain evidence="14 15">HA5</strain>
    </source>
</reference>
<dbReference type="PRINTS" id="PR01590">
    <property type="entry name" value="HTHFIS"/>
</dbReference>
<evidence type="ECO:0000256" key="5">
    <source>
        <dbReference type="ARBA" id="ARBA00022840"/>
    </source>
</evidence>
<dbReference type="SUPFAM" id="SSF52540">
    <property type="entry name" value="P-loop containing nucleoside triphosphate hydrolases"/>
    <property type="match status" value="1"/>
</dbReference>
<evidence type="ECO:0000256" key="6">
    <source>
        <dbReference type="ARBA" id="ARBA00023012"/>
    </source>
</evidence>
<dbReference type="PROSITE" id="PS00675">
    <property type="entry name" value="SIGMA54_INTERACT_1"/>
    <property type="match status" value="1"/>
</dbReference>
<keyword evidence="4" id="KW-0547">Nucleotide-binding</keyword>
<dbReference type="Proteomes" id="UP000243180">
    <property type="component" value="Chromosome"/>
</dbReference>
<evidence type="ECO:0000256" key="1">
    <source>
        <dbReference type="ARBA" id="ARBA00004496"/>
    </source>
</evidence>
<dbReference type="PROSITE" id="PS50110">
    <property type="entry name" value="RESPONSE_REGULATORY"/>
    <property type="match status" value="1"/>
</dbReference>
<evidence type="ECO:0000313" key="14">
    <source>
        <dbReference type="EMBL" id="BAV34853.1"/>
    </source>
</evidence>
<dbReference type="FunFam" id="1.10.8.60:FF:000014">
    <property type="entry name" value="DNA-binding transcriptional regulator NtrC"/>
    <property type="match status" value="1"/>
</dbReference>
<dbReference type="SMART" id="SM00382">
    <property type="entry name" value="AAA"/>
    <property type="match status" value="1"/>
</dbReference>
<evidence type="ECO:0000256" key="3">
    <source>
        <dbReference type="ARBA" id="ARBA00022553"/>
    </source>
</evidence>
<proteinExistence type="predicted"/>
<dbReference type="InterPro" id="IPR058031">
    <property type="entry name" value="AAA_lid_NorR"/>
</dbReference>
<evidence type="ECO:0000256" key="11">
    <source>
        <dbReference type="PROSITE-ProRule" id="PRU00169"/>
    </source>
</evidence>
<dbReference type="InterPro" id="IPR027417">
    <property type="entry name" value="P-loop_NTPase"/>
</dbReference>
<evidence type="ECO:0000256" key="9">
    <source>
        <dbReference type="ARBA" id="ARBA00023159"/>
    </source>
</evidence>
<keyword evidence="6" id="KW-0902">Two-component regulatory system</keyword>
<dbReference type="PROSITE" id="PS00688">
    <property type="entry name" value="SIGMA54_INTERACT_3"/>
    <property type="match status" value="1"/>
</dbReference>
<gene>
    <name evidence="14" type="ORF">SCL_2576</name>
</gene>
<keyword evidence="10" id="KW-0804">Transcription</keyword>
<evidence type="ECO:0000259" key="13">
    <source>
        <dbReference type="PROSITE" id="PS50110"/>
    </source>
</evidence>
<dbReference type="Pfam" id="PF00158">
    <property type="entry name" value="Sigma54_activat"/>
    <property type="match status" value="1"/>
</dbReference>
<dbReference type="InterPro" id="IPR025943">
    <property type="entry name" value="Sigma_54_int_dom_ATP-bd_2"/>
</dbReference>
<evidence type="ECO:0000256" key="8">
    <source>
        <dbReference type="ARBA" id="ARBA00023125"/>
    </source>
</evidence>
<dbReference type="InterPro" id="IPR025944">
    <property type="entry name" value="Sigma_54_int_dom_CS"/>
</dbReference>
<dbReference type="Gene3D" id="3.40.50.300">
    <property type="entry name" value="P-loop containing nucleotide triphosphate hydrolases"/>
    <property type="match status" value="1"/>
</dbReference>
<dbReference type="PROSITE" id="PS00676">
    <property type="entry name" value="SIGMA54_INTERACT_2"/>
    <property type="match status" value="1"/>
</dbReference>
<evidence type="ECO:0000256" key="4">
    <source>
        <dbReference type="ARBA" id="ARBA00022741"/>
    </source>
</evidence>